<reference evidence="4 5" key="1">
    <citation type="journal article" date="2019" name="Nat. Microbiol.">
        <title>Wide diversity of methane and short-chain alkane metabolisms in uncultured archaea.</title>
        <authorList>
            <person name="Borrel G."/>
            <person name="Adam P.S."/>
            <person name="McKay L.J."/>
            <person name="Chen L.X."/>
            <person name="Sierra-Garcia I.N."/>
            <person name="Sieber C.M."/>
            <person name="Letourneur Q."/>
            <person name="Ghozlane A."/>
            <person name="Andersen G.L."/>
            <person name="Li W.J."/>
            <person name="Hallam S.J."/>
            <person name="Muyzer G."/>
            <person name="de Oliveira V.M."/>
            <person name="Inskeep W.P."/>
            <person name="Banfield J.F."/>
            <person name="Gribaldo S."/>
        </authorList>
    </citation>
    <scope>NUCLEOTIDE SEQUENCE [LARGE SCALE GENOMIC DNA]</scope>
    <source>
        <strain evidence="4">NM1b</strain>
    </source>
</reference>
<dbReference type="PANTHER" id="PTHR43080:SF2">
    <property type="entry name" value="CBS DOMAIN-CONTAINING PROTEIN"/>
    <property type="match status" value="1"/>
</dbReference>
<dbReference type="InterPro" id="IPR046342">
    <property type="entry name" value="CBS_dom_sf"/>
</dbReference>
<protein>
    <submittedName>
        <fullName evidence="4">CBS domain-containing protein</fullName>
    </submittedName>
</protein>
<dbReference type="InterPro" id="IPR000644">
    <property type="entry name" value="CBS_dom"/>
</dbReference>
<proteinExistence type="predicted"/>
<dbReference type="EMBL" id="RXIL01000137">
    <property type="protein sequence ID" value="RZN67462.1"/>
    <property type="molecule type" value="Genomic_DNA"/>
</dbReference>
<evidence type="ECO:0000313" key="4">
    <source>
        <dbReference type="EMBL" id="RZN67462.1"/>
    </source>
</evidence>
<dbReference type="SMART" id="SM00116">
    <property type="entry name" value="CBS"/>
    <property type="match status" value="2"/>
</dbReference>
<evidence type="ECO:0000256" key="1">
    <source>
        <dbReference type="ARBA" id="ARBA00023122"/>
    </source>
</evidence>
<organism evidence="4 5">
    <name type="scientific">Candidatus Methanolliviera hydrocarbonicum</name>
    <dbReference type="NCBI Taxonomy" id="2491085"/>
    <lineage>
        <taxon>Archaea</taxon>
        <taxon>Methanobacteriati</taxon>
        <taxon>Methanobacteriota</taxon>
        <taxon>Candidatus Methanoliparia</taxon>
        <taxon>Candidatus Methanoliparales</taxon>
        <taxon>Candidatus Methanollivieraceae</taxon>
        <taxon>Candidatus Methanolliviera</taxon>
    </lineage>
</organism>
<dbReference type="PROSITE" id="PS51371">
    <property type="entry name" value="CBS"/>
    <property type="match status" value="1"/>
</dbReference>
<dbReference type="InterPro" id="IPR051257">
    <property type="entry name" value="Diverse_CBS-Domain"/>
</dbReference>
<sequence>MSEDHRELLDKFYEKKIDEVMEKRLENIPIIERDLTVKDAAVFLTIKNRAWVVESKDNRRLVGVITEKDFLNLFCPRRRTSYFGPPDKMSLHYELFEKAEHIMSRDPIICKADEKVKDALNKMTTHNVRNLPVVENNKIVGEITIHHLIKKFYGIINSLGDEQ</sequence>
<evidence type="ECO:0000256" key="2">
    <source>
        <dbReference type="PROSITE-ProRule" id="PRU00703"/>
    </source>
</evidence>
<evidence type="ECO:0000313" key="5">
    <source>
        <dbReference type="Proteomes" id="UP000320766"/>
    </source>
</evidence>
<dbReference type="Proteomes" id="UP000320766">
    <property type="component" value="Unassembled WGS sequence"/>
</dbReference>
<dbReference type="Pfam" id="PF00571">
    <property type="entry name" value="CBS"/>
    <property type="match status" value="2"/>
</dbReference>
<accession>A0A520KVD8</accession>
<name>A0A520KVD8_9EURY</name>
<dbReference type="PANTHER" id="PTHR43080">
    <property type="entry name" value="CBS DOMAIN-CONTAINING PROTEIN CBSX3, MITOCHONDRIAL"/>
    <property type="match status" value="1"/>
</dbReference>
<keyword evidence="1 2" id="KW-0129">CBS domain</keyword>
<evidence type="ECO:0000259" key="3">
    <source>
        <dbReference type="PROSITE" id="PS51371"/>
    </source>
</evidence>
<dbReference type="AlphaFoldDB" id="A0A520KVD8"/>
<comment type="caution">
    <text evidence="4">The sequence shown here is derived from an EMBL/GenBank/DDBJ whole genome shotgun (WGS) entry which is preliminary data.</text>
</comment>
<dbReference type="Gene3D" id="3.10.580.10">
    <property type="entry name" value="CBS-domain"/>
    <property type="match status" value="1"/>
</dbReference>
<gene>
    <name evidence="4" type="ORF">EF807_07660</name>
</gene>
<feature type="domain" description="CBS" evidence="3">
    <location>
        <begin position="103"/>
        <end position="162"/>
    </location>
</feature>
<dbReference type="CDD" id="cd02205">
    <property type="entry name" value="CBS_pair_SF"/>
    <property type="match status" value="1"/>
</dbReference>
<dbReference type="SUPFAM" id="SSF54631">
    <property type="entry name" value="CBS-domain pair"/>
    <property type="match status" value="1"/>
</dbReference>